<evidence type="ECO:0000313" key="2">
    <source>
        <dbReference type="EMBL" id="ORY74708.1"/>
    </source>
</evidence>
<dbReference type="OrthoDB" id="10025511at2759"/>
<reference evidence="2 3" key="1">
    <citation type="submission" date="2016-08" db="EMBL/GenBank/DDBJ databases">
        <title>A Parts List for Fungal Cellulosomes Revealed by Comparative Genomics.</title>
        <authorList>
            <consortium name="DOE Joint Genome Institute"/>
            <person name="Haitjema C.H."/>
            <person name="Gilmore S.P."/>
            <person name="Henske J.K."/>
            <person name="Solomon K.V."/>
            <person name="De Groot R."/>
            <person name="Kuo A."/>
            <person name="Mondo S.J."/>
            <person name="Salamov A.A."/>
            <person name="Labutti K."/>
            <person name="Zhao Z."/>
            <person name="Chiniquy J."/>
            <person name="Barry K."/>
            <person name="Brewer H.M."/>
            <person name="Purvine S.O."/>
            <person name="Wright A.T."/>
            <person name="Boxma B."/>
            <person name="Van Alen T."/>
            <person name="Hackstein J.H."/>
            <person name="Baker S.E."/>
            <person name="Grigoriev I.V."/>
            <person name="O'Malley M.A."/>
        </authorList>
    </citation>
    <scope>NUCLEOTIDE SEQUENCE [LARGE SCALE GENOMIC DNA]</scope>
    <source>
        <strain evidence="2 3">G1</strain>
    </source>
</reference>
<dbReference type="InterPro" id="IPR036457">
    <property type="entry name" value="PPM-type-like_dom_sf"/>
</dbReference>
<dbReference type="SMART" id="SM00332">
    <property type="entry name" value="PP2Cc"/>
    <property type="match status" value="1"/>
</dbReference>
<evidence type="ECO:0000259" key="1">
    <source>
        <dbReference type="PROSITE" id="PS51746"/>
    </source>
</evidence>
<evidence type="ECO:0000313" key="3">
    <source>
        <dbReference type="Proteomes" id="UP000193920"/>
    </source>
</evidence>
<sequence length="450" mass="51641">MTAIDTYTNTPDLFNIQKLNDREEEQEIKYRNPKQYILKDFNDKKNAFIVKSESTATLYNKDNEIVQPIGIVWSVTSEQGYRKKNGERTKLHETIEDFHWPKRNDHAFERSHPINGKSIKMYILADGHGGNEAPQIFLARACASCFKVMEDKNWDLSKEDHQKELKKILTDTYIKLDKQFCEEKVLEYEEYNRNGKEGKKPVDDGCTLIVNIIYDGYLINVNTGDSRTVMGSKKEKTHFLQKATYEYSPVFSSLDQSPDHPEKAYNVSHNGGIFLSSGGIPQRRPNIEPFEKRGMVTYPELVGTRIYRPSNKRIEELGINHLMTLNMGGSMGDLLFKIEPAVISCRPDVSIVKIDSSVDNMLLIATDGIWDHLNWQEPEKQNEKIMSYISKQLGDGAEVSEELLNEVVSKLVKRENNLDLYEPRQRYDDCTAFLVFIPAGSEKENVEASS</sequence>
<dbReference type="PANTHER" id="PTHR13832">
    <property type="entry name" value="PROTEIN PHOSPHATASE 2C"/>
    <property type="match status" value="1"/>
</dbReference>
<dbReference type="SUPFAM" id="SSF81606">
    <property type="entry name" value="PP2C-like"/>
    <property type="match status" value="1"/>
</dbReference>
<dbReference type="AlphaFoldDB" id="A0A1Y2ET10"/>
<keyword evidence="3" id="KW-1185">Reference proteome</keyword>
<accession>A0A1Y2ET10</accession>
<dbReference type="PANTHER" id="PTHR13832:SF668">
    <property type="entry name" value="PROTEIN PHOSPHATASE 2C 39-RELATED"/>
    <property type="match status" value="1"/>
</dbReference>
<dbReference type="InterPro" id="IPR015655">
    <property type="entry name" value="PP2C"/>
</dbReference>
<name>A0A1Y2ET10_9FUNG</name>
<organism evidence="2 3">
    <name type="scientific">Neocallimastix californiae</name>
    <dbReference type="NCBI Taxonomy" id="1754190"/>
    <lineage>
        <taxon>Eukaryota</taxon>
        <taxon>Fungi</taxon>
        <taxon>Fungi incertae sedis</taxon>
        <taxon>Chytridiomycota</taxon>
        <taxon>Chytridiomycota incertae sedis</taxon>
        <taxon>Neocallimastigomycetes</taxon>
        <taxon>Neocallimastigales</taxon>
        <taxon>Neocallimastigaceae</taxon>
        <taxon>Neocallimastix</taxon>
    </lineage>
</organism>
<feature type="domain" description="PPM-type phosphatase" evidence="1">
    <location>
        <begin position="72"/>
        <end position="437"/>
    </location>
</feature>
<dbReference type="Pfam" id="PF00481">
    <property type="entry name" value="PP2C"/>
    <property type="match status" value="2"/>
</dbReference>
<dbReference type="Proteomes" id="UP000193920">
    <property type="component" value="Unassembled WGS sequence"/>
</dbReference>
<dbReference type="GO" id="GO:0004722">
    <property type="term" value="F:protein serine/threonine phosphatase activity"/>
    <property type="evidence" value="ECO:0007669"/>
    <property type="project" value="InterPro"/>
</dbReference>
<dbReference type="PROSITE" id="PS51746">
    <property type="entry name" value="PPM_2"/>
    <property type="match status" value="1"/>
</dbReference>
<comment type="caution">
    <text evidence="2">The sequence shown here is derived from an EMBL/GenBank/DDBJ whole genome shotgun (WGS) entry which is preliminary data.</text>
</comment>
<protein>
    <submittedName>
        <fullName evidence="2">Protein serine/threonine phosphatase 2C</fullName>
    </submittedName>
</protein>
<dbReference type="EMBL" id="MCOG01000028">
    <property type="protein sequence ID" value="ORY74708.1"/>
    <property type="molecule type" value="Genomic_DNA"/>
</dbReference>
<dbReference type="CDD" id="cd00143">
    <property type="entry name" value="PP2Cc"/>
    <property type="match status" value="1"/>
</dbReference>
<proteinExistence type="predicted"/>
<gene>
    <name evidence="2" type="ORF">LY90DRAFT_149150</name>
</gene>
<dbReference type="STRING" id="1754190.A0A1Y2ET10"/>
<dbReference type="Gene3D" id="3.60.40.10">
    <property type="entry name" value="PPM-type phosphatase domain"/>
    <property type="match status" value="1"/>
</dbReference>
<dbReference type="InterPro" id="IPR001932">
    <property type="entry name" value="PPM-type_phosphatase-like_dom"/>
</dbReference>